<organism evidence="4 5">
    <name type="scientific">Lacrimispora amygdalina</name>
    <dbReference type="NCBI Taxonomy" id="253257"/>
    <lineage>
        <taxon>Bacteria</taxon>
        <taxon>Bacillati</taxon>
        <taxon>Bacillota</taxon>
        <taxon>Clostridia</taxon>
        <taxon>Lachnospirales</taxon>
        <taxon>Lachnospiraceae</taxon>
        <taxon>Lacrimispora</taxon>
    </lineage>
</organism>
<sequence length="139" mass="15617">MAERSVMALIEVTGYIVTDLCPKTGQSGRPYISFNLLEKTGHGEKQWTQLYQVWAWGKADVDRLMGLDVKKGSKVTVTGKQKLVDAYTKESGRIKQLKISLQDCRLVTQPDSTQQLHEPDDTDTAPVRELNGDREPLPE</sequence>
<dbReference type="PROSITE" id="PS50935">
    <property type="entry name" value="SSB"/>
    <property type="match status" value="1"/>
</dbReference>
<reference evidence="4 5" key="1">
    <citation type="submission" date="2018-07" db="EMBL/GenBank/DDBJ databases">
        <title>New species, Clostridium PI-S10-A1B.</title>
        <authorList>
            <person name="Krishna G."/>
            <person name="Summeta K."/>
            <person name="Shikha S."/>
            <person name="Prabhu P.B."/>
            <person name="Suresh K."/>
        </authorList>
    </citation>
    <scope>NUCLEOTIDE SEQUENCE [LARGE SCALE GENOMIC DNA]</scope>
    <source>
        <strain evidence="4 5">PI-S10-A1B</strain>
    </source>
</reference>
<dbReference type="InterPro" id="IPR000424">
    <property type="entry name" value="Primosome_PriB/ssb"/>
</dbReference>
<evidence type="ECO:0000313" key="5">
    <source>
        <dbReference type="Proteomes" id="UP000260680"/>
    </source>
</evidence>
<name>A0A3E2N9L5_9FIRM</name>
<evidence type="ECO:0000256" key="3">
    <source>
        <dbReference type="SAM" id="MobiDB-lite"/>
    </source>
</evidence>
<dbReference type="InterPro" id="IPR012340">
    <property type="entry name" value="NA-bd_OB-fold"/>
</dbReference>
<dbReference type="Pfam" id="PF00436">
    <property type="entry name" value="SSB"/>
    <property type="match status" value="1"/>
</dbReference>
<feature type="region of interest" description="Disordered" evidence="3">
    <location>
        <begin position="109"/>
        <end position="139"/>
    </location>
</feature>
<dbReference type="Gene3D" id="2.40.50.140">
    <property type="entry name" value="Nucleic acid-binding proteins"/>
    <property type="match status" value="1"/>
</dbReference>
<comment type="caution">
    <text evidence="4">The sequence shown here is derived from an EMBL/GenBank/DDBJ whole genome shotgun (WGS) entry which is preliminary data.</text>
</comment>
<gene>
    <name evidence="4" type="ORF">DS742_17495</name>
</gene>
<accession>A0A3E2N9L5</accession>
<dbReference type="AlphaFoldDB" id="A0A3E2N9L5"/>
<proteinExistence type="predicted"/>
<feature type="compositionally biased region" description="Basic and acidic residues" evidence="3">
    <location>
        <begin position="130"/>
        <end position="139"/>
    </location>
</feature>
<dbReference type="GO" id="GO:0003697">
    <property type="term" value="F:single-stranded DNA binding"/>
    <property type="evidence" value="ECO:0007669"/>
    <property type="project" value="InterPro"/>
</dbReference>
<evidence type="ECO:0000313" key="4">
    <source>
        <dbReference type="EMBL" id="RFZ77610.1"/>
    </source>
</evidence>
<evidence type="ECO:0000256" key="1">
    <source>
        <dbReference type="ARBA" id="ARBA00023125"/>
    </source>
</evidence>
<dbReference type="Proteomes" id="UP000260680">
    <property type="component" value="Unassembled WGS sequence"/>
</dbReference>
<keyword evidence="1 2" id="KW-0238">DNA-binding</keyword>
<protein>
    <submittedName>
        <fullName evidence="4">Single-stranded DNA-binding protein</fullName>
    </submittedName>
</protein>
<dbReference type="SUPFAM" id="SSF50249">
    <property type="entry name" value="Nucleic acid-binding proteins"/>
    <property type="match status" value="1"/>
</dbReference>
<dbReference type="EMBL" id="QOHO01000057">
    <property type="protein sequence ID" value="RFZ77610.1"/>
    <property type="molecule type" value="Genomic_DNA"/>
</dbReference>
<dbReference type="OrthoDB" id="2064896at2"/>
<evidence type="ECO:0000256" key="2">
    <source>
        <dbReference type="PROSITE-ProRule" id="PRU00252"/>
    </source>
</evidence>